<protein>
    <submittedName>
        <fullName evidence="1">Uncharacterized protein</fullName>
    </submittedName>
</protein>
<gene>
    <name evidence="1" type="ORF">KDK95_04090</name>
</gene>
<proteinExistence type="predicted"/>
<dbReference type="EMBL" id="JAGSOH010000006">
    <property type="protein sequence ID" value="MBR7825473.1"/>
    <property type="molecule type" value="Genomic_DNA"/>
</dbReference>
<comment type="caution">
    <text evidence="1">The sequence shown here is derived from an EMBL/GenBank/DDBJ whole genome shotgun (WGS) entry which is preliminary data.</text>
</comment>
<dbReference type="RefSeq" id="WP_212516625.1">
    <property type="nucleotide sequence ID" value="NZ_JAGSOH010000006.1"/>
</dbReference>
<name>A0A941E7Q3_9ACTN</name>
<sequence>MTDHTRAASAAAEAEDAWDRLAALAFGGGGSAGGCSEHAHAYECTCEDPAAGPAEAAAAASDPEMETAD</sequence>
<dbReference type="AlphaFoldDB" id="A0A941E7Q3"/>
<dbReference type="PROSITE" id="PS51257">
    <property type="entry name" value="PROKAR_LIPOPROTEIN"/>
    <property type="match status" value="1"/>
</dbReference>
<accession>A0A941E7Q3</accession>
<dbReference type="Proteomes" id="UP000676325">
    <property type="component" value="Unassembled WGS sequence"/>
</dbReference>
<evidence type="ECO:0000313" key="1">
    <source>
        <dbReference type="EMBL" id="MBR7825473.1"/>
    </source>
</evidence>
<reference evidence="1" key="1">
    <citation type="submission" date="2021-04" db="EMBL/GenBank/DDBJ databases">
        <title>Genome based classification of Actinospica acidithermotolerans sp. nov., an actinobacterium isolated from an Indonesian hot spring.</title>
        <authorList>
            <person name="Kusuma A.B."/>
            <person name="Putra K.E."/>
            <person name="Nafisah S."/>
            <person name="Loh J."/>
            <person name="Nouioui I."/>
            <person name="Goodfellow M."/>
        </authorList>
    </citation>
    <scope>NUCLEOTIDE SEQUENCE</scope>
    <source>
        <strain evidence="1">MGRD01-02</strain>
    </source>
</reference>
<keyword evidence="2" id="KW-1185">Reference proteome</keyword>
<organism evidence="1 2">
    <name type="scientific">Actinospica acidithermotolerans</name>
    <dbReference type="NCBI Taxonomy" id="2828514"/>
    <lineage>
        <taxon>Bacteria</taxon>
        <taxon>Bacillati</taxon>
        <taxon>Actinomycetota</taxon>
        <taxon>Actinomycetes</taxon>
        <taxon>Catenulisporales</taxon>
        <taxon>Actinospicaceae</taxon>
        <taxon>Actinospica</taxon>
    </lineage>
</organism>
<evidence type="ECO:0000313" key="2">
    <source>
        <dbReference type="Proteomes" id="UP000676325"/>
    </source>
</evidence>